<organism evidence="7 8">
    <name type="scientific">Candidatus Roizmanbacteria bacterium GW2011_GWA2_36_23</name>
    <dbReference type="NCBI Taxonomy" id="1618480"/>
    <lineage>
        <taxon>Bacteria</taxon>
        <taxon>Candidatus Roizmaniibacteriota</taxon>
    </lineage>
</organism>
<reference evidence="7 8" key="1">
    <citation type="journal article" date="2015" name="Nature">
        <title>rRNA introns, odd ribosomes, and small enigmatic genomes across a large radiation of phyla.</title>
        <authorList>
            <person name="Brown C.T."/>
            <person name="Hug L.A."/>
            <person name="Thomas B.C."/>
            <person name="Sharon I."/>
            <person name="Castelle C.J."/>
            <person name="Singh A."/>
            <person name="Wilkins M.J."/>
            <person name="Williams K.H."/>
            <person name="Banfield J.F."/>
        </authorList>
    </citation>
    <scope>NUCLEOTIDE SEQUENCE [LARGE SCALE GENOMIC DNA]</scope>
</reference>
<keyword evidence="5 6" id="KW-0472">Membrane</keyword>
<dbReference type="Pfam" id="PF01810">
    <property type="entry name" value="LysE"/>
    <property type="match status" value="1"/>
</dbReference>
<protein>
    <submittedName>
        <fullName evidence="7">Lysine exporter protein (LYSE/YGGA)</fullName>
    </submittedName>
</protein>
<keyword evidence="4 6" id="KW-1133">Transmembrane helix</keyword>
<dbReference type="GO" id="GO:0005886">
    <property type="term" value="C:plasma membrane"/>
    <property type="evidence" value="ECO:0007669"/>
    <property type="project" value="UniProtKB-SubCell"/>
</dbReference>
<accession>A0A0G0GNH8</accession>
<dbReference type="PANTHER" id="PTHR30086:SF20">
    <property type="entry name" value="ARGININE EXPORTER PROTEIN ARGO-RELATED"/>
    <property type="match status" value="1"/>
</dbReference>
<evidence type="ECO:0000256" key="5">
    <source>
        <dbReference type="ARBA" id="ARBA00023136"/>
    </source>
</evidence>
<evidence type="ECO:0000256" key="1">
    <source>
        <dbReference type="ARBA" id="ARBA00004651"/>
    </source>
</evidence>
<name>A0A0G0GNH8_9BACT</name>
<feature type="transmembrane region" description="Helical" evidence="6">
    <location>
        <begin position="136"/>
        <end position="155"/>
    </location>
</feature>
<evidence type="ECO:0000313" key="7">
    <source>
        <dbReference type="EMBL" id="KKQ01394.1"/>
    </source>
</evidence>
<comment type="subcellular location">
    <subcellularLocation>
        <location evidence="1">Cell membrane</location>
        <topology evidence="1">Multi-pass membrane protein</topology>
    </subcellularLocation>
</comment>
<evidence type="ECO:0000256" key="3">
    <source>
        <dbReference type="ARBA" id="ARBA00022692"/>
    </source>
</evidence>
<feature type="transmembrane region" description="Helical" evidence="6">
    <location>
        <begin position="29"/>
        <end position="55"/>
    </location>
</feature>
<dbReference type="EMBL" id="LBRS01000009">
    <property type="protein sequence ID" value="KKQ01394.1"/>
    <property type="molecule type" value="Genomic_DNA"/>
</dbReference>
<feature type="transmembrane region" description="Helical" evidence="6">
    <location>
        <begin position="107"/>
        <end position="130"/>
    </location>
</feature>
<evidence type="ECO:0000256" key="6">
    <source>
        <dbReference type="SAM" id="Phobius"/>
    </source>
</evidence>
<keyword evidence="3 6" id="KW-0812">Transmembrane</keyword>
<dbReference type="PANTHER" id="PTHR30086">
    <property type="entry name" value="ARGININE EXPORTER PROTEIN ARGO"/>
    <property type="match status" value="1"/>
</dbReference>
<dbReference type="InterPro" id="IPR001123">
    <property type="entry name" value="LeuE-type"/>
</dbReference>
<evidence type="ECO:0000256" key="4">
    <source>
        <dbReference type="ARBA" id="ARBA00022989"/>
    </source>
</evidence>
<comment type="caution">
    <text evidence="7">The sequence shown here is derived from an EMBL/GenBank/DDBJ whole genome shotgun (WGS) entry which is preliminary data.</text>
</comment>
<feature type="transmembrane region" description="Helical" evidence="6">
    <location>
        <begin position="67"/>
        <end position="87"/>
    </location>
</feature>
<proteinExistence type="predicted"/>
<sequence length="196" mass="21830">MIHVFRWLTPGPQFALIVRNSLVYSRKTGFWTAVGFAIGNLINITFAVTGVAIIIANSSIANNVMKYAGSGYLVYLGLKTIFMKIHFQNLTSKEKYQDIGSLSAIKIGLATNLLNPNAPLFFISVFGALISSKTPYWVVLTLMIAMPLNTLFMASMWSLLFTHKLIKSLYMKFEPILNKFLGVVLILLAVSMLLKK</sequence>
<gene>
    <name evidence="7" type="ORF">US11_C0009G0006</name>
</gene>
<dbReference type="GO" id="GO:0015171">
    <property type="term" value="F:amino acid transmembrane transporter activity"/>
    <property type="evidence" value="ECO:0007669"/>
    <property type="project" value="TreeGrafter"/>
</dbReference>
<keyword evidence="2" id="KW-1003">Cell membrane</keyword>
<evidence type="ECO:0000313" key="8">
    <source>
        <dbReference type="Proteomes" id="UP000034344"/>
    </source>
</evidence>
<dbReference type="Proteomes" id="UP000034344">
    <property type="component" value="Unassembled WGS sequence"/>
</dbReference>
<feature type="transmembrane region" description="Helical" evidence="6">
    <location>
        <begin position="176"/>
        <end position="194"/>
    </location>
</feature>
<evidence type="ECO:0000256" key="2">
    <source>
        <dbReference type="ARBA" id="ARBA00022475"/>
    </source>
</evidence>
<dbReference type="AlphaFoldDB" id="A0A0G0GNH8"/>